<organism evidence="1 2">
    <name type="scientific">Peribacillus frigoritolerans</name>
    <dbReference type="NCBI Taxonomy" id="450367"/>
    <lineage>
        <taxon>Bacteria</taxon>
        <taxon>Bacillati</taxon>
        <taxon>Bacillota</taxon>
        <taxon>Bacilli</taxon>
        <taxon>Bacillales</taxon>
        <taxon>Bacillaceae</taxon>
        <taxon>Peribacillus</taxon>
    </lineage>
</organism>
<dbReference type="AlphaFoldDB" id="A0AAJ1VCC8"/>
<sequence length="74" mass="8329">MELNAGEKVFVFIQNVSGSVSYRSLSLTVKRIGPLVSSAKEEIETIKAEREAEKTEKKLHCSTFRKVNNEKKGE</sequence>
<accession>A0AAJ1VCC8</accession>
<evidence type="ECO:0000313" key="2">
    <source>
        <dbReference type="Proteomes" id="UP001238973"/>
    </source>
</evidence>
<reference evidence="1" key="1">
    <citation type="submission" date="2023-06" db="EMBL/GenBank/DDBJ databases">
        <title>Comparative genomics of Bacillaceae isolates and their secondary metabolite potential.</title>
        <authorList>
            <person name="Song L."/>
            <person name="Nielsen L.J."/>
            <person name="Mohite O."/>
            <person name="Xu X."/>
            <person name="Weber T."/>
            <person name="Kovacs A.T."/>
        </authorList>
    </citation>
    <scope>NUCLEOTIDE SEQUENCE</scope>
    <source>
        <strain evidence="1">G1S1</strain>
    </source>
</reference>
<proteinExistence type="predicted"/>
<dbReference type="EMBL" id="JAUCFI010000003">
    <property type="protein sequence ID" value="MDM5284425.1"/>
    <property type="molecule type" value="Genomic_DNA"/>
</dbReference>
<protein>
    <submittedName>
        <fullName evidence="1">Uncharacterized protein</fullName>
    </submittedName>
</protein>
<dbReference type="RefSeq" id="WP_289349962.1">
    <property type="nucleotide sequence ID" value="NZ_JAUCFI010000003.1"/>
</dbReference>
<evidence type="ECO:0000313" key="1">
    <source>
        <dbReference type="EMBL" id="MDM5284425.1"/>
    </source>
</evidence>
<gene>
    <name evidence="1" type="ORF">QUF85_14090</name>
</gene>
<name>A0AAJ1VCC8_9BACI</name>
<dbReference type="Proteomes" id="UP001238973">
    <property type="component" value="Unassembled WGS sequence"/>
</dbReference>
<comment type="caution">
    <text evidence="1">The sequence shown here is derived from an EMBL/GenBank/DDBJ whole genome shotgun (WGS) entry which is preliminary data.</text>
</comment>